<sequence>MDVVLVIAGVMLVVAASLTLIRIVRGPGPADRVVATDVLITTVAGSLTVAAAINHDGSTLAVIVVLSLLAFAGTVSMARFVAGRGGVVGPGPAEAAASPGPVDGDPTEGDVPTDDADGDDDAAAGDAAADDEEARP</sequence>
<dbReference type="Proteomes" id="UP000198506">
    <property type="component" value="Unassembled WGS sequence"/>
</dbReference>
<evidence type="ECO:0000256" key="5">
    <source>
        <dbReference type="ARBA" id="ARBA00022692"/>
    </source>
</evidence>
<comment type="similarity">
    <text evidence="2">Belongs to the CPA3 antiporters (TC 2.A.63) subunit F family.</text>
</comment>
<dbReference type="GO" id="GO:0015385">
    <property type="term" value="F:sodium:proton antiporter activity"/>
    <property type="evidence" value="ECO:0007669"/>
    <property type="project" value="TreeGrafter"/>
</dbReference>
<evidence type="ECO:0000256" key="7">
    <source>
        <dbReference type="ARBA" id="ARBA00023136"/>
    </source>
</evidence>
<comment type="caution">
    <text evidence="10">The sequence shown here is derived from an EMBL/GenBank/DDBJ whole genome shotgun (WGS) entry which is preliminary data.</text>
</comment>
<feature type="region of interest" description="Disordered" evidence="8">
    <location>
        <begin position="90"/>
        <end position="136"/>
    </location>
</feature>
<feature type="transmembrane region" description="Helical" evidence="9">
    <location>
        <begin position="59"/>
        <end position="82"/>
    </location>
</feature>
<accession>A0AA94HNB0</accession>
<evidence type="ECO:0000256" key="2">
    <source>
        <dbReference type="ARBA" id="ARBA00009212"/>
    </source>
</evidence>
<evidence type="ECO:0000313" key="10">
    <source>
        <dbReference type="EMBL" id="SFS15279.1"/>
    </source>
</evidence>
<comment type="subcellular location">
    <subcellularLocation>
        <location evidence="1">Cell membrane</location>
        <topology evidence="1">Multi-pass membrane protein</topology>
    </subcellularLocation>
</comment>
<keyword evidence="4" id="KW-1003">Cell membrane</keyword>
<protein>
    <submittedName>
        <fullName evidence="10">Multicomponent Na+:H+ antiporter subunit F</fullName>
    </submittedName>
</protein>
<evidence type="ECO:0000256" key="3">
    <source>
        <dbReference type="ARBA" id="ARBA00022448"/>
    </source>
</evidence>
<evidence type="ECO:0000256" key="4">
    <source>
        <dbReference type="ARBA" id="ARBA00022475"/>
    </source>
</evidence>
<dbReference type="AlphaFoldDB" id="A0AA94HNB0"/>
<gene>
    <name evidence="10" type="ORF">SAMN04487783_2002</name>
</gene>
<feature type="transmembrane region" description="Helical" evidence="9">
    <location>
        <begin position="6"/>
        <end position="24"/>
    </location>
</feature>
<evidence type="ECO:0000313" key="11">
    <source>
        <dbReference type="Proteomes" id="UP000198506"/>
    </source>
</evidence>
<keyword evidence="11" id="KW-1185">Reference proteome</keyword>
<dbReference type="InterPro" id="IPR007208">
    <property type="entry name" value="MrpF/PhaF-like"/>
</dbReference>
<name>A0AA94HNB0_9MICO</name>
<dbReference type="PANTHER" id="PTHR34702:SF1">
    <property type="entry name" value="NA(+)_H(+) ANTIPORTER SUBUNIT F"/>
    <property type="match status" value="1"/>
</dbReference>
<evidence type="ECO:0000256" key="8">
    <source>
        <dbReference type="SAM" id="MobiDB-lite"/>
    </source>
</evidence>
<keyword evidence="5 9" id="KW-0812">Transmembrane</keyword>
<evidence type="ECO:0000256" key="1">
    <source>
        <dbReference type="ARBA" id="ARBA00004651"/>
    </source>
</evidence>
<evidence type="ECO:0000256" key="6">
    <source>
        <dbReference type="ARBA" id="ARBA00022989"/>
    </source>
</evidence>
<dbReference type="EMBL" id="FOZN01000003">
    <property type="protein sequence ID" value="SFS15279.1"/>
    <property type="molecule type" value="Genomic_DNA"/>
</dbReference>
<dbReference type="RefSeq" id="WP_092918407.1">
    <property type="nucleotide sequence ID" value="NZ_FOZN01000003.1"/>
</dbReference>
<evidence type="ECO:0000256" key="9">
    <source>
        <dbReference type="SAM" id="Phobius"/>
    </source>
</evidence>
<feature type="transmembrane region" description="Helical" evidence="9">
    <location>
        <begin position="33"/>
        <end position="53"/>
    </location>
</feature>
<feature type="compositionally biased region" description="Acidic residues" evidence="8">
    <location>
        <begin position="105"/>
        <end position="136"/>
    </location>
</feature>
<dbReference type="Pfam" id="PF04066">
    <property type="entry name" value="MrpF_PhaF"/>
    <property type="match status" value="1"/>
</dbReference>
<feature type="compositionally biased region" description="Low complexity" evidence="8">
    <location>
        <begin position="90"/>
        <end position="102"/>
    </location>
</feature>
<reference evidence="10 11" key="1">
    <citation type="submission" date="2016-10" db="EMBL/GenBank/DDBJ databases">
        <authorList>
            <person name="Varghese N."/>
            <person name="Submissions S."/>
        </authorList>
    </citation>
    <scope>NUCLEOTIDE SEQUENCE [LARGE SCALE GENOMIC DNA]</scope>
    <source>
        <strain evidence="10 11">IAM 15147</strain>
    </source>
</reference>
<organism evidence="10 11">
    <name type="scientific">Agrococcus baldri</name>
    <dbReference type="NCBI Taxonomy" id="153730"/>
    <lineage>
        <taxon>Bacteria</taxon>
        <taxon>Bacillati</taxon>
        <taxon>Actinomycetota</taxon>
        <taxon>Actinomycetes</taxon>
        <taxon>Micrococcales</taxon>
        <taxon>Microbacteriaceae</taxon>
        <taxon>Agrococcus</taxon>
    </lineage>
</organism>
<dbReference type="GO" id="GO:0005886">
    <property type="term" value="C:plasma membrane"/>
    <property type="evidence" value="ECO:0007669"/>
    <property type="project" value="UniProtKB-SubCell"/>
</dbReference>
<keyword evidence="6 9" id="KW-1133">Transmembrane helix</keyword>
<keyword evidence="7 9" id="KW-0472">Membrane</keyword>
<keyword evidence="3" id="KW-0813">Transport</keyword>
<dbReference type="PANTHER" id="PTHR34702">
    <property type="entry name" value="NA(+)/H(+) ANTIPORTER SUBUNIT F1"/>
    <property type="match status" value="1"/>
</dbReference>
<proteinExistence type="inferred from homology"/>